<dbReference type="Gene3D" id="3.40.50.300">
    <property type="entry name" value="P-loop containing nucleotide triphosphate hydrolases"/>
    <property type="match status" value="1"/>
</dbReference>
<keyword evidence="1" id="KW-0175">Coiled coil</keyword>
<evidence type="ECO:0000313" key="5">
    <source>
        <dbReference type="Proteomes" id="UP000284842"/>
    </source>
</evidence>
<dbReference type="InParanoid" id="A0A409YY24"/>
<name>A0A409YY24_9AGAR</name>
<dbReference type="InterPro" id="IPR027417">
    <property type="entry name" value="P-loop_NTPase"/>
</dbReference>
<feature type="coiled-coil region" evidence="1">
    <location>
        <begin position="887"/>
        <end position="914"/>
    </location>
</feature>
<organism evidence="4 5">
    <name type="scientific">Panaeolus cyanescens</name>
    <dbReference type="NCBI Taxonomy" id="181874"/>
    <lineage>
        <taxon>Eukaryota</taxon>
        <taxon>Fungi</taxon>
        <taxon>Dikarya</taxon>
        <taxon>Basidiomycota</taxon>
        <taxon>Agaricomycotina</taxon>
        <taxon>Agaricomycetes</taxon>
        <taxon>Agaricomycetidae</taxon>
        <taxon>Agaricales</taxon>
        <taxon>Agaricineae</taxon>
        <taxon>Galeropsidaceae</taxon>
        <taxon>Panaeolus</taxon>
    </lineage>
</organism>
<dbReference type="OrthoDB" id="2104739at2759"/>
<evidence type="ECO:0000313" key="4">
    <source>
        <dbReference type="EMBL" id="PPR07926.1"/>
    </source>
</evidence>
<dbReference type="Proteomes" id="UP000284842">
    <property type="component" value="Unassembled WGS sequence"/>
</dbReference>
<gene>
    <name evidence="4" type="ORF">CVT24_000906</name>
</gene>
<reference evidence="4 5" key="1">
    <citation type="journal article" date="2018" name="Evol. Lett.">
        <title>Horizontal gene cluster transfer increased hallucinogenic mushroom diversity.</title>
        <authorList>
            <person name="Reynolds H.T."/>
            <person name="Vijayakumar V."/>
            <person name="Gluck-Thaler E."/>
            <person name="Korotkin H.B."/>
            <person name="Matheny P.B."/>
            <person name="Slot J.C."/>
        </authorList>
    </citation>
    <scope>NUCLEOTIDE SEQUENCE [LARGE SCALE GENOMIC DNA]</scope>
    <source>
        <strain evidence="4 5">2629</strain>
    </source>
</reference>
<dbReference type="GO" id="GO:0005525">
    <property type="term" value="F:GTP binding"/>
    <property type="evidence" value="ECO:0007669"/>
    <property type="project" value="InterPro"/>
</dbReference>
<feature type="domain" description="G" evidence="3">
    <location>
        <begin position="395"/>
        <end position="460"/>
    </location>
</feature>
<evidence type="ECO:0000256" key="2">
    <source>
        <dbReference type="SAM" id="MobiDB-lite"/>
    </source>
</evidence>
<keyword evidence="5" id="KW-1185">Reference proteome</keyword>
<dbReference type="CDD" id="cd00882">
    <property type="entry name" value="Ras_like_GTPase"/>
    <property type="match status" value="1"/>
</dbReference>
<dbReference type="Pfam" id="PF01926">
    <property type="entry name" value="MMR_HSR1"/>
    <property type="match status" value="1"/>
</dbReference>
<accession>A0A409YY24</accession>
<sequence>MYDPSGEPRFPPLELPENPSFLDGDAGIERAYQSCLAFEREAQTSDSLPGLLRARMLGNLIIRAGHVEAQRYIAELINRSTEIPEGFRKLGAGIWKHVFCRVIRHPPTIVMPYERDYLPDIAPENTVFQRDDFRCFITKSIDPVYVQGIPEKETLLSEGYQPSLVVPTKILPSRLKDAAMMNLSSDAEETLTVQHFFKAYGGVDIVQEQNALKGPQNMVVLSYGASELFQALGLWLKEKPNNRWQVRTLHGIDLIPNIIWDTEIVSYYPIFPPDPRYFKLHGVLAEVAFYSALGDEIYRRYVEQENEGTFDALEPDASTPAQAVVISGTFETPPSHQLPKYPSSATGKIEMPQLLRIPSKASLLTRGLSEMQSSLVKKTCQMKAPSLGRSDDIIIAVMGPTGVGKSNFIEKLTGMSKVETQGISSQGLASFTSDIETIRIYGHPKYGSRIVLADTPGFDDTHRSDMEILVLISNWLKARYESGVLLSGIIYLHRISDNRMSGSPARNLKMFGKLCGDSGARRVAFITTMWDRATEPEKLATYENRQNQLKAYWAPMIDQGAQVGKFDNTTDSAWQALSLLLPESRQLPHKRFSLKRTNSLPTPSTPIVTTKDDSDTRSVTLSVKSTSTSTLRMIRDKVSSMEWTRFVHCGAESSPTETIAPSTSFDIAADSVVKKPVPHHGEINSVVFPTDDVKSPSIEALGSAGVLWEAADRVLIAGQPSTTRSTLYLSMSELSNQPPAHLRAPSLPTQVNPPPTCDVTTSPVLSFATAPEQPLSAISSSSRYSQESLPSTVIGSTASSITITPDVNEDEDPNRPGTIDEGDFVLVDAPTTILHVQSELVHEHKRVHETDAAQTLYSGLQAILHENRKNLQALLRQRGAQMDDAVKATLEQNIDALEAQFQETFKEMKGLEVAPWRRVFLRVTPSGLRGKTRALDLGPT</sequence>
<feature type="compositionally biased region" description="Polar residues" evidence="2">
    <location>
        <begin position="796"/>
        <end position="805"/>
    </location>
</feature>
<dbReference type="EMBL" id="NHTK01000266">
    <property type="protein sequence ID" value="PPR07926.1"/>
    <property type="molecule type" value="Genomic_DNA"/>
</dbReference>
<dbReference type="InterPro" id="IPR006073">
    <property type="entry name" value="GTP-bd"/>
</dbReference>
<dbReference type="AlphaFoldDB" id="A0A409YY24"/>
<feature type="region of interest" description="Disordered" evidence="2">
    <location>
        <begin position="796"/>
        <end position="821"/>
    </location>
</feature>
<proteinExistence type="predicted"/>
<dbReference type="SUPFAM" id="SSF52540">
    <property type="entry name" value="P-loop containing nucleoside triphosphate hydrolases"/>
    <property type="match status" value="1"/>
</dbReference>
<comment type="caution">
    <text evidence="4">The sequence shown here is derived from an EMBL/GenBank/DDBJ whole genome shotgun (WGS) entry which is preliminary data.</text>
</comment>
<evidence type="ECO:0000259" key="3">
    <source>
        <dbReference type="Pfam" id="PF01926"/>
    </source>
</evidence>
<evidence type="ECO:0000256" key="1">
    <source>
        <dbReference type="SAM" id="Coils"/>
    </source>
</evidence>
<protein>
    <recommendedName>
        <fullName evidence="3">G domain-containing protein</fullName>
    </recommendedName>
</protein>